<evidence type="ECO:0000313" key="3">
    <source>
        <dbReference type="Proteomes" id="UP000179807"/>
    </source>
</evidence>
<dbReference type="Pfam" id="PF24652">
    <property type="entry name" value="CEP76_C"/>
    <property type="match status" value="1"/>
</dbReference>
<feature type="domain" description="Centrosomal protein of 76 kDa C-terminal" evidence="1">
    <location>
        <begin position="422"/>
        <end position="553"/>
    </location>
</feature>
<sequence>MKNRREHDVETDMKLKLRQFFEREDAKDKIHNFFYSKRFSNQDDDYYEEEEEEEECNQSSDIEIETTEPVIPSLKMTIIGGTAFDVFLKQDGTTIKLDINILNCRHTFSYIRPSQKFDLNIEICERINNDPIELIKTYDPIKFCISTDFPKNQFIGLATFDWRTILVKRSLNQNIEIIGLCNEIVGILQISFALIGVPDFEGIYEPLKFQRKQEKIDAVETEREFSKSMRIWWLDLMRLVDKKNIEITSKEIGSGRNIIFNQITPFSMRGLNTPGKCLRYCHLLTNLIAPLGYSFIPNWATIASRSGREREKLNVLVSLLRGFGLDAYVVVSKPRPIAVCLNDHPIFFDVVTGKFGDKMPKVVHTISYIYNEKIMLANLYPNKFDWDIKSPLKWKSLYPPEWNSNNLNQNLPLRFHGFQGVIDEQVLEIMVKKIIEDQRKAFYIDTVWSYEISEVLMPIAASYEIQKQIGKNIENFSGDAIKRVIQPFHTLKAIPVLTNTCDPLEIFRALMDAKSGLDILGIKEKSARFALRICCTQYPEGVVAVWTILAVECLTPVRLYK</sequence>
<dbReference type="EMBL" id="MLAK01000948">
    <property type="protein sequence ID" value="OHT00603.1"/>
    <property type="molecule type" value="Genomic_DNA"/>
</dbReference>
<dbReference type="VEuPathDB" id="TrichDB:TRFO_32720"/>
<dbReference type="PANTHER" id="PTHR46436:SF1">
    <property type="entry name" value="CENTROSOMAL PROTEIN OF 76 KDA"/>
    <property type="match status" value="1"/>
</dbReference>
<dbReference type="InterPro" id="IPR056288">
    <property type="entry name" value="CEP76_C"/>
</dbReference>
<gene>
    <name evidence="2" type="ORF">TRFO_32720</name>
</gene>
<dbReference type="GeneID" id="94843353"/>
<evidence type="ECO:0000313" key="2">
    <source>
        <dbReference type="EMBL" id="OHT00603.1"/>
    </source>
</evidence>
<evidence type="ECO:0000259" key="1">
    <source>
        <dbReference type="Pfam" id="PF24652"/>
    </source>
</evidence>
<dbReference type="PANTHER" id="PTHR46436">
    <property type="entry name" value="CENTROSOMAL PROTEIN OF 76 KDA"/>
    <property type="match status" value="1"/>
</dbReference>
<accession>A0A1J4JNF0</accession>
<dbReference type="OrthoDB" id="5527234at2759"/>
<proteinExistence type="predicted"/>
<dbReference type="Proteomes" id="UP000179807">
    <property type="component" value="Unassembled WGS sequence"/>
</dbReference>
<dbReference type="AlphaFoldDB" id="A0A1J4JNF0"/>
<keyword evidence="3" id="KW-1185">Reference proteome</keyword>
<comment type="caution">
    <text evidence="2">The sequence shown here is derived from an EMBL/GenBank/DDBJ whole genome shotgun (WGS) entry which is preliminary data.</text>
</comment>
<organism evidence="2 3">
    <name type="scientific">Tritrichomonas foetus</name>
    <dbReference type="NCBI Taxonomy" id="1144522"/>
    <lineage>
        <taxon>Eukaryota</taxon>
        <taxon>Metamonada</taxon>
        <taxon>Parabasalia</taxon>
        <taxon>Tritrichomonadida</taxon>
        <taxon>Tritrichomonadidae</taxon>
        <taxon>Tritrichomonas</taxon>
    </lineage>
</organism>
<dbReference type="InterPro" id="IPR052299">
    <property type="entry name" value="CEP76"/>
</dbReference>
<name>A0A1J4JNF0_9EUKA</name>
<protein>
    <recommendedName>
        <fullName evidence="1">Centrosomal protein of 76 kDa C-terminal domain-containing protein</fullName>
    </recommendedName>
</protein>
<reference evidence="2" key="1">
    <citation type="submission" date="2016-10" db="EMBL/GenBank/DDBJ databases">
        <authorList>
            <person name="Benchimol M."/>
            <person name="Almeida L.G."/>
            <person name="Vasconcelos A.T."/>
            <person name="Perreira-Neves A."/>
            <person name="Rosa I.A."/>
            <person name="Tasca T."/>
            <person name="Bogo M.R."/>
            <person name="de Souza W."/>
        </authorList>
    </citation>
    <scope>NUCLEOTIDE SEQUENCE [LARGE SCALE GENOMIC DNA]</scope>
    <source>
        <strain evidence="2">K</strain>
    </source>
</reference>
<dbReference type="RefSeq" id="XP_068353739.1">
    <property type="nucleotide sequence ID" value="XM_068508649.1"/>
</dbReference>